<gene>
    <name evidence="4" type="ORF">C1H69_21355</name>
</gene>
<dbReference type="PANTHER" id="PTHR48050">
    <property type="entry name" value="STEROL 3-BETA-GLUCOSYLTRANSFERASE"/>
    <property type="match status" value="1"/>
</dbReference>
<protein>
    <submittedName>
        <fullName evidence="4">Glycosyl transferase</fullName>
    </submittedName>
</protein>
<evidence type="ECO:0000313" key="5">
    <source>
        <dbReference type="Proteomes" id="UP000235803"/>
    </source>
</evidence>
<evidence type="ECO:0000313" key="4">
    <source>
        <dbReference type="EMBL" id="PMR72550.1"/>
    </source>
</evidence>
<organism evidence="4 5">
    <name type="scientific">Billgrantia endophytica</name>
    <dbReference type="NCBI Taxonomy" id="2033802"/>
    <lineage>
        <taxon>Bacteria</taxon>
        <taxon>Pseudomonadati</taxon>
        <taxon>Pseudomonadota</taxon>
        <taxon>Gammaproteobacteria</taxon>
        <taxon>Oceanospirillales</taxon>
        <taxon>Halomonadaceae</taxon>
        <taxon>Billgrantia</taxon>
    </lineage>
</organism>
<dbReference type="SUPFAM" id="SSF53756">
    <property type="entry name" value="UDP-Glycosyltransferase/glycogen phosphorylase"/>
    <property type="match status" value="1"/>
</dbReference>
<accession>A0A2N7TWJ1</accession>
<dbReference type="OrthoDB" id="271062at2"/>
<keyword evidence="5" id="KW-1185">Reference proteome</keyword>
<comment type="similarity">
    <text evidence="1">Belongs to the UDP-glycosyltransferase family.</text>
</comment>
<proteinExistence type="inferred from homology"/>
<dbReference type="Proteomes" id="UP000235803">
    <property type="component" value="Unassembled WGS sequence"/>
</dbReference>
<dbReference type="InterPro" id="IPR010610">
    <property type="entry name" value="EryCIII-like_C"/>
</dbReference>
<dbReference type="InterPro" id="IPR006326">
    <property type="entry name" value="UDPGT_MGT-like"/>
</dbReference>
<dbReference type="FunFam" id="3.40.50.2000:FF:000072">
    <property type="entry name" value="Glycosyl transferase"/>
    <property type="match status" value="1"/>
</dbReference>
<dbReference type="GO" id="GO:0016758">
    <property type="term" value="F:hexosyltransferase activity"/>
    <property type="evidence" value="ECO:0007669"/>
    <property type="project" value="InterPro"/>
</dbReference>
<dbReference type="CDD" id="cd03784">
    <property type="entry name" value="GT1_Gtf-like"/>
    <property type="match status" value="1"/>
</dbReference>
<dbReference type="NCBIfam" id="TIGR01426">
    <property type="entry name" value="MGT"/>
    <property type="match status" value="1"/>
</dbReference>
<dbReference type="Gene3D" id="3.40.50.2000">
    <property type="entry name" value="Glycogen Phosphorylase B"/>
    <property type="match status" value="2"/>
</dbReference>
<evidence type="ECO:0000259" key="3">
    <source>
        <dbReference type="Pfam" id="PF06722"/>
    </source>
</evidence>
<keyword evidence="2 4" id="KW-0808">Transferase</keyword>
<name>A0A2N7TWJ1_9GAMM</name>
<evidence type="ECO:0000256" key="2">
    <source>
        <dbReference type="ARBA" id="ARBA00022679"/>
    </source>
</evidence>
<dbReference type="GO" id="GO:0008194">
    <property type="term" value="F:UDP-glycosyltransferase activity"/>
    <property type="evidence" value="ECO:0007669"/>
    <property type="project" value="InterPro"/>
</dbReference>
<dbReference type="InterPro" id="IPR002213">
    <property type="entry name" value="UDP_glucos_trans"/>
</dbReference>
<dbReference type="InterPro" id="IPR050426">
    <property type="entry name" value="Glycosyltransferase_28"/>
</dbReference>
<feature type="domain" description="Erythromycin biosynthesis protein CIII-like C-terminal" evidence="3">
    <location>
        <begin position="249"/>
        <end position="377"/>
    </location>
</feature>
<dbReference type="AlphaFoldDB" id="A0A2N7TWJ1"/>
<dbReference type="PANTHER" id="PTHR48050:SF13">
    <property type="entry name" value="STEROL 3-BETA-GLUCOSYLTRANSFERASE UGT80A2"/>
    <property type="match status" value="1"/>
</dbReference>
<comment type="caution">
    <text evidence="4">The sequence shown here is derived from an EMBL/GenBank/DDBJ whole genome shotgun (WGS) entry which is preliminary data.</text>
</comment>
<sequence length="413" mass="44427">MPAAGHVNPSAPLVRELIRRGIDVTFYATEEFRAVAEQAGATFRAYPDGTISSKVIADANAHGGSAKVVQRLLEATQTLLPLLESELREDPPDAIMFDSNALWGRMLATSLRRPAISLMTTILVNASAFRSLTVRECLAVVWETATSLPGTLGARRRLLRSPGRDLLPSSPMFPARGDLTIFPIPAWIQPPDDRCDASSHFVGPSIDAAPHSEEIDRQLERLLEDGTPLVLVSLGTLHRGGEDFFRSCIDAFAALPANVLLVVGRAMGPADFESVSSNIVVRAVVPQLTVLRQAAVFVTHGGMNSVMEGLHFEVPMVVIPQQVEQFLIGQAVADRGAGLVLRQHLSGQKVSTRELRTTVETLLDDSSYTASARTLAATLHEGGGAMEAADLIERLLAGSPPHENETTESRQPA</sequence>
<reference evidence="4 5" key="1">
    <citation type="submission" date="2018-01" db="EMBL/GenBank/DDBJ databases">
        <title>Halomonas endophytica sp. nov., isolated from storage liquid in the stems of Populus euphratica.</title>
        <authorList>
            <person name="Chen C."/>
        </authorList>
    </citation>
    <scope>NUCLEOTIDE SEQUENCE [LARGE SCALE GENOMIC DNA]</scope>
    <source>
        <strain evidence="4 5">MC28</strain>
    </source>
</reference>
<dbReference type="Pfam" id="PF06722">
    <property type="entry name" value="EryCIII-like_C"/>
    <property type="match status" value="1"/>
</dbReference>
<dbReference type="EMBL" id="PNRF01000044">
    <property type="protein sequence ID" value="PMR72550.1"/>
    <property type="molecule type" value="Genomic_DNA"/>
</dbReference>
<dbReference type="GO" id="GO:0017000">
    <property type="term" value="P:antibiotic biosynthetic process"/>
    <property type="evidence" value="ECO:0007669"/>
    <property type="project" value="UniProtKB-ARBA"/>
</dbReference>
<evidence type="ECO:0000256" key="1">
    <source>
        <dbReference type="ARBA" id="ARBA00009995"/>
    </source>
</evidence>